<protein>
    <recommendedName>
        <fullName evidence="1">Serine aminopeptidase S33 domain-containing protein</fullName>
    </recommendedName>
</protein>
<dbReference type="KEGG" id="dbk:DGMP_26310"/>
<accession>A0A8D5JE22</accession>
<dbReference type="AlphaFoldDB" id="A0A8D5JE22"/>
<keyword evidence="3" id="KW-1185">Reference proteome</keyword>
<evidence type="ECO:0000259" key="1">
    <source>
        <dbReference type="Pfam" id="PF12146"/>
    </source>
</evidence>
<proteinExistence type="predicted"/>
<dbReference type="Pfam" id="PF12146">
    <property type="entry name" value="Hydrolase_4"/>
    <property type="match status" value="1"/>
</dbReference>
<feature type="domain" description="Serine aminopeptidase S33" evidence="1">
    <location>
        <begin position="7"/>
        <end position="99"/>
    </location>
</feature>
<dbReference type="RefSeq" id="WP_228854344.1">
    <property type="nucleotide sequence ID" value="NZ_AP024086.1"/>
</dbReference>
<name>A0A8D5JE22_9BACT</name>
<dbReference type="InterPro" id="IPR022742">
    <property type="entry name" value="Hydrolase_4"/>
</dbReference>
<sequence>MGQIYFLHGLDSSGQGTKGIYFTTHYPRVQCPDFRGNLKERLETLTKICHGKTNLTLIGSSYGGLMATCFAVTAPERIKQLVLLAPALNYESYSPPKLHLICLSPWLSAEMIL</sequence>
<dbReference type="EMBL" id="AP024086">
    <property type="protein sequence ID" value="BCL61938.1"/>
    <property type="molecule type" value="Genomic_DNA"/>
</dbReference>
<gene>
    <name evidence="2" type="ORF">DGMP_26310</name>
</gene>
<organism evidence="2 3">
    <name type="scientific">Desulfomarina profundi</name>
    <dbReference type="NCBI Taxonomy" id="2772557"/>
    <lineage>
        <taxon>Bacteria</taxon>
        <taxon>Pseudomonadati</taxon>
        <taxon>Thermodesulfobacteriota</taxon>
        <taxon>Desulfobulbia</taxon>
        <taxon>Desulfobulbales</taxon>
        <taxon>Desulfobulbaceae</taxon>
        <taxon>Desulfomarina</taxon>
    </lineage>
</organism>
<evidence type="ECO:0000313" key="2">
    <source>
        <dbReference type="EMBL" id="BCL61938.1"/>
    </source>
</evidence>
<dbReference type="Proteomes" id="UP000826725">
    <property type="component" value="Chromosome"/>
</dbReference>
<reference evidence="2" key="1">
    <citation type="submission" date="2020-09" db="EMBL/GenBank/DDBJ databases">
        <title>Desulfogranum mesoprofundum gen. nov., sp. nov., a novel mesophilic, sulfate-reducing chemolithoautotroph isolated from a deep-sea hydrothermal vent chimney in the Suiyo Seamount.</title>
        <authorList>
            <person name="Hashimoto Y."/>
            <person name="Nakagawa S."/>
        </authorList>
    </citation>
    <scope>NUCLEOTIDE SEQUENCE</scope>
    <source>
        <strain evidence="2">KT2</strain>
    </source>
</reference>
<evidence type="ECO:0000313" key="3">
    <source>
        <dbReference type="Proteomes" id="UP000826725"/>
    </source>
</evidence>